<comment type="caution">
    <text evidence="2">The sequence shown here is derived from an EMBL/GenBank/DDBJ whole genome shotgun (WGS) entry which is preliminary data.</text>
</comment>
<feature type="region of interest" description="Disordered" evidence="1">
    <location>
        <begin position="1"/>
        <end position="23"/>
    </location>
</feature>
<organism evidence="2 3">
    <name type="scientific">Allacma fusca</name>
    <dbReference type="NCBI Taxonomy" id="39272"/>
    <lineage>
        <taxon>Eukaryota</taxon>
        <taxon>Metazoa</taxon>
        <taxon>Ecdysozoa</taxon>
        <taxon>Arthropoda</taxon>
        <taxon>Hexapoda</taxon>
        <taxon>Collembola</taxon>
        <taxon>Symphypleona</taxon>
        <taxon>Sminthuridae</taxon>
        <taxon>Allacma</taxon>
    </lineage>
</organism>
<proteinExistence type="predicted"/>
<protein>
    <submittedName>
        <fullName evidence="2">Uncharacterized protein</fullName>
    </submittedName>
</protein>
<sequence length="169" mass="18029">MELRLKPQSRTSSDWGSREIPSPVNSVPIRCSSGNGRGSKAQIPEGIQSEAGNCQEGRGTGAIMKYRKGDTVRESMFAGTFGIILKVGGTRSEGTPDVKIGLVGGKEEDSVMDGSVMTIDMVDNFVDGNNADLGAKPFVLIFDAGAQYGKLIDWAVPEINIHLEISPNK</sequence>
<keyword evidence="3" id="KW-1185">Reference proteome</keyword>
<evidence type="ECO:0000313" key="2">
    <source>
        <dbReference type="EMBL" id="CAG7723728.1"/>
    </source>
</evidence>
<reference evidence="2" key="1">
    <citation type="submission" date="2021-06" db="EMBL/GenBank/DDBJ databases">
        <authorList>
            <person name="Hodson N. C."/>
            <person name="Mongue J. A."/>
            <person name="Jaron S. K."/>
        </authorList>
    </citation>
    <scope>NUCLEOTIDE SEQUENCE</scope>
</reference>
<dbReference type="EMBL" id="CAJVCH010101960">
    <property type="protein sequence ID" value="CAG7723728.1"/>
    <property type="molecule type" value="Genomic_DNA"/>
</dbReference>
<name>A0A8J2JTU9_9HEXA</name>
<dbReference type="AlphaFoldDB" id="A0A8J2JTU9"/>
<accession>A0A8J2JTU9</accession>
<gene>
    <name evidence="2" type="ORF">AFUS01_LOCUS12796</name>
</gene>
<evidence type="ECO:0000256" key="1">
    <source>
        <dbReference type="SAM" id="MobiDB-lite"/>
    </source>
</evidence>
<evidence type="ECO:0000313" key="3">
    <source>
        <dbReference type="Proteomes" id="UP000708208"/>
    </source>
</evidence>
<dbReference type="Proteomes" id="UP000708208">
    <property type="component" value="Unassembled WGS sequence"/>
</dbReference>